<dbReference type="Pfam" id="PF00294">
    <property type="entry name" value="PfkB"/>
    <property type="match status" value="1"/>
</dbReference>
<dbReference type="InterPro" id="IPR029056">
    <property type="entry name" value="Ribokinase-like"/>
</dbReference>
<proteinExistence type="predicted"/>
<keyword evidence="5" id="KW-1185">Reference proteome</keyword>
<reference evidence="4" key="1">
    <citation type="journal article" date="2020" name="bioRxiv">
        <title>Comparative genomics of Chlamydomonas.</title>
        <authorList>
            <person name="Craig R.J."/>
            <person name="Hasan A.R."/>
            <person name="Ness R.W."/>
            <person name="Keightley P.D."/>
        </authorList>
    </citation>
    <scope>NUCLEOTIDE SEQUENCE</scope>
    <source>
        <strain evidence="4">CCAP 11/70</strain>
    </source>
</reference>
<evidence type="ECO:0000313" key="4">
    <source>
        <dbReference type="EMBL" id="KAG2500935.1"/>
    </source>
</evidence>
<keyword evidence="2" id="KW-0732">Signal</keyword>
<dbReference type="Proteomes" id="UP000612055">
    <property type="component" value="Unassembled WGS sequence"/>
</dbReference>
<feature type="region of interest" description="Disordered" evidence="1">
    <location>
        <begin position="368"/>
        <end position="443"/>
    </location>
</feature>
<feature type="signal peptide" evidence="2">
    <location>
        <begin position="1"/>
        <end position="19"/>
    </location>
</feature>
<dbReference type="EMBL" id="JAEHOE010000002">
    <property type="protein sequence ID" value="KAG2500935.1"/>
    <property type="molecule type" value="Genomic_DNA"/>
</dbReference>
<dbReference type="AlphaFoldDB" id="A0A836C5I0"/>
<feature type="compositionally biased region" description="Gly residues" evidence="1">
    <location>
        <begin position="386"/>
        <end position="409"/>
    </location>
</feature>
<feature type="compositionally biased region" description="Basic and acidic residues" evidence="1">
    <location>
        <begin position="424"/>
        <end position="434"/>
    </location>
</feature>
<evidence type="ECO:0000313" key="5">
    <source>
        <dbReference type="Proteomes" id="UP000612055"/>
    </source>
</evidence>
<name>A0A836C5I0_9CHLO</name>
<evidence type="ECO:0000256" key="1">
    <source>
        <dbReference type="SAM" id="MobiDB-lite"/>
    </source>
</evidence>
<evidence type="ECO:0000259" key="3">
    <source>
        <dbReference type="Pfam" id="PF00294"/>
    </source>
</evidence>
<evidence type="ECO:0000256" key="2">
    <source>
        <dbReference type="SAM" id="SignalP"/>
    </source>
</evidence>
<dbReference type="InterPro" id="IPR011611">
    <property type="entry name" value="PfkB_dom"/>
</dbReference>
<comment type="caution">
    <text evidence="4">The sequence shown here is derived from an EMBL/GenBank/DDBJ whole genome shotgun (WGS) entry which is preliminary data.</text>
</comment>
<organism evidence="4 5">
    <name type="scientific">Edaphochlamys debaryana</name>
    <dbReference type="NCBI Taxonomy" id="47281"/>
    <lineage>
        <taxon>Eukaryota</taxon>
        <taxon>Viridiplantae</taxon>
        <taxon>Chlorophyta</taxon>
        <taxon>core chlorophytes</taxon>
        <taxon>Chlorophyceae</taxon>
        <taxon>CS clade</taxon>
        <taxon>Chlamydomonadales</taxon>
        <taxon>Chlamydomonadales incertae sedis</taxon>
        <taxon>Edaphochlamys</taxon>
    </lineage>
</organism>
<feature type="domain" description="Carbohydrate kinase PfkB" evidence="3">
    <location>
        <begin position="223"/>
        <end position="296"/>
    </location>
</feature>
<protein>
    <recommendedName>
        <fullName evidence="3">Carbohydrate kinase PfkB domain-containing protein</fullName>
    </recommendedName>
</protein>
<feature type="chain" id="PRO_5032999366" description="Carbohydrate kinase PfkB domain-containing protein" evidence="2">
    <location>
        <begin position="20"/>
        <end position="443"/>
    </location>
</feature>
<sequence>MRSLVVISLLLALVAYLFSELTRPDLLLVGTITVDLVDQDGQRPGGAVSYAAAVLKAYGIRACVVTVAGPDADLSVFRGHELHVVPSPSTLTFEHSYAWFGHQRKLRVTANPNITLSRRHVPRHCQRARTVILGPLTLHELDAASFLEYDGLWDQLYRGRQAVGLMAQGFQRRLAADGRVLPLQTPSPQLLAGLGHWRRVTLFLSDVETETWAEDWLGLVVGAAERVLITRGAQGATEYNDTGVTAIDVVPVDKVKDTNGAGDTFATGYMLALSRGLADPAHHAAWAASRAVMQPQSCKPQCAGDLIAGHVPPWGPADRLAGAWRGLAEVGLGLVEAAAREGLAALMHVRRLPAGALAAAVARAAESELDGEGTLGEGELGRVRSGAGGGHGKGQAKGQAKGGSAGGKGHVLSGQEGAGASVAEARRLREEAAAKDQWQSAGR</sequence>
<dbReference type="SUPFAM" id="SSF53613">
    <property type="entry name" value="Ribokinase-like"/>
    <property type="match status" value="1"/>
</dbReference>
<dbReference type="OrthoDB" id="415590at2759"/>
<gene>
    <name evidence="4" type="ORF">HYH03_000760</name>
</gene>
<accession>A0A836C5I0</accession>
<dbReference type="Gene3D" id="3.40.1190.20">
    <property type="match status" value="1"/>
</dbReference>